<protein>
    <recommendedName>
        <fullName evidence="1">Heterokaryon incompatibility domain-containing protein</fullName>
    </recommendedName>
</protein>
<evidence type="ECO:0000313" key="3">
    <source>
        <dbReference type="Proteomes" id="UP000799777"/>
    </source>
</evidence>
<proteinExistence type="predicted"/>
<organism evidence="2 3">
    <name type="scientific">Setomelanomma holmii</name>
    <dbReference type="NCBI Taxonomy" id="210430"/>
    <lineage>
        <taxon>Eukaryota</taxon>
        <taxon>Fungi</taxon>
        <taxon>Dikarya</taxon>
        <taxon>Ascomycota</taxon>
        <taxon>Pezizomycotina</taxon>
        <taxon>Dothideomycetes</taxon>
        <taxon>Pleosporomycetidae</taxon>
        <taxon>Pleosporales</taxon>
        <taxon>Pleosporineae</taxon>
        <taxon>Phaeosphaeriaceae</taxon>
        <taxon>Setomelanomma</taxon>
    </lineage>
</organism>
<dbReference type="EMBL" id="ML978192">
    <property type="protein sequence ID" value="KAF2030271.1"/>
    <property type="molecule type" value="Genomic_DNA"/>
</dbReference>
<name>A0A9P4LKD8_9PLEO</name>
<evidence type="ECO:0000259" key="1">
    <source>
        <dbReference type="Pfam" id="PF06985"/>
    </source>
</evidence>
<reference evidence="2" key="1">
    <citation type="journal article" date="2020" name="Stud. Mycol.">
        <title>101 Dothideomycetes genomes: a test case for predicting lifestyles and emergence of pathogens.</title>
        <authorList>
            <person name="Haridas S."/>
            <person name="Albert R."/>
            <person name="Binder M."/>
            <person name="Bloem J."/>
            <person name="Labutti K."/>
            <person name="Salamov A."/>
            <person name="Andreopoulos B."/>
            <person name="Baker S."/>
            <person name="Barry K."/>
            <person name="Bills G."/>
            <person name="Bluhm B."/>
            <person name="Cannon C."/>
            <person name="Castanera R."/>
            <person name="Culley D."/>
            <person name="Daum C."/>
            <person name="Ezra D."/>
            <person name="Gonzalez J."/>
            <person name="Henrissat B."/>
            <person name="Kuo A."/>
            <person name="Liang C."/>
            <person name="Lipzen A."/>
            <person name="Lutzoni F."/>
            <person name="Magnuson J."/>
            <person name="Mondo S."/>
            <person name="Nolan M."/>
            <person name="Ohm R."/>
            <person name="Pangilinan J."/>
            <person name="Park H.-J."/>
            <person name="Ramirez L."/>
            <person name="Alfaro M."/>
            <person name="Sun H."/>
            <person name="Tritt A."/>
            <person name="Yoshinaga Y."/>
            <person name="Zwiers L.-H."/>
            <person name="Turgeon B."/>
            <person name="Goodwin S."/>
            <person name="Spatafora J."/>
            <person name="Crous P."/>
            <person name="Grigoriev I."/>
        </authorList>
    </citation>
    <scope>NUCLEOTIDE SEQUENCE</scope>
    <source>
        <strain evidence="2">CBS 110217</strain>
    </source>
</reference>
<dbReference type="InterPro" id="IPR010730">
    <property type="entry name" value="HET"/>
</dbReference>
<dbReference type="Proteomes" id="UP000799777">
    <property type="component" value="Unassembled WGS sequence"/>
</dbReference>
<accession>A0A9P4LKD8</accession>
<dbReference type="InterPro" id="IPR052895">
    <property type="entry name" value="HetReg/Transcr_Mod"/>
</dbReference>
<evidence type="ECO:0000313" key="2">
    <source>
        <dbReference type="EMBL" id="KAF2030271.1"/>
    </source>
</evidence>
<dbReference type="OrthoDB" id="3773119at2759"/>
<keyword evidence="3" id="KW-1185">Reference proteome</keyword>
<dbReference type="Pfam" id="PF06985">
    <property type="entry name" value="HET"/>
    <property type="match status" value="1"/>
</dbReference>
<dbReference type="AlphaFoldDB" id="A0A9P4LKD8"/>
<comment type="caution">
    <text evidence="2">The sequence shown here is derived from an EMBL/GenBank/DDBJ whole genome shotgun (WGS) entry which is preliminary data.</text>
</comment>
<gene>
    <name evidence="2" type="ORF">EK21DRAFT_32482</name>
</gene>
<feature type="domain" description="Heterokaryon incompatibility" evidence="1">
    <location>
        <begin position="42"/>
        <end position="125"/>
    </location>
</feature>
<dbReference type="PANTHER" id="PTHR24148">
    <property type="entry name" value="ANKYRIN REPEAT DOMAIN-CONTAINING PROTEIN 39 HOMOLOG-RELATED"/>
    <property type="match status" value="1"/>
</dbReference>
<dbReference type="PANTHER" id="PTHR24148:SF73">
    <property type="entry name" value="HET DOMAIN PROTEIN (AFU_ORTHOLOGUE AFUA_8G01020)"/>
    <property type="match status" value="1"/>
</dbReference>
<feature type="non-terminal residue" evidence="2">
    <location>
        <position position="126"/>
    </location>
</feature>
<sequence>FTHDPVPDSRRHMRLLKILQGNFGHHVVCQMTTWPFDNAPPYVAISYTWGDPAPTVDIMVNDRRLTVRWNCEYALQQAFIITKDRPQLLWLDTICIDQTNLRGRGHQVASMGELYQKVRQVFACVG</sequence>
<feature type="non-terminal residue" evidence="2">
    <location>
        <position position="1"/>
    </location>
</feature>